<organism evidence="1 2">
    <name type="scientific">Malus domestica</name>
    <name type="common">Apple</name>
    <name type="synonym">Pyrus malus</name>
    <dbReference type="NCBI Taxonomy" id="3750"/>
    <lineage>
        <taxon>Eukaryota</taxon>
        <taxon>Viridiplantae</taxon>
        <taxon>Streptophyta</taxon>
        <taxon>Embryophyta</taxon>
        <taxon>Tracheophyta</taxon>
        <taxon>Spermatophyta</taxon>
        <taxon>Magnoliopsida</taxon>
        <taxon>eudicotyledons</taxon>
        <taxon>Gunneridae</taxon>
        <taxon>Pentapetalae</taxon>
        <taxon>rosids</taxon>
        <taxon>fabids</taxon>
        <taxon>Rosales</taxon>
        <taxon>Rosaceae</taxon>
        <taxon>Amygdaloideae</taxon>
        <taxon>Maleae</taxon>
        <taxon>Malus</taxon>
    </lineage>
</organism>
<accession>A0A498KCE4</accession>
<evidence type="ECO:0000313" key="2">
    <source>
        <dbReference type="Proteomes" id="UP000290289"/>
    </source>
</evidence>
<keyword evidence="2" id="KW-1185">Reference proteome</keyword>
<sequence length="111" mass="12454">MTYMRLHHTFALLPPSPCLTRITLRKSSHLLGPKFLQIAWVIDVTKFLVEDFTRNSSSRRLLELGLIDGHGEVAAEEYSHILATPDDVVPGTKVFSEDEQIRALDQGKGLP</sequence>
<proteinExistence type="predicted"/>
<dbReference type="AlphaFoldDB" id="A0A498KCE4"/>
<gene>
    <name evidence="1" type="ORF">DVH24_017881</name>
</gene>
<protein>
    <submittedName>
        <fullName evidence="1">Uncharacterized protein</fullName>
    </submittedName>
</protein>
<reference evidence="1 2" key="1">
    <citation type="submission" date="2018-10" db="EMBL/GenBank/DDBJ databases">
        <title>A high-quality apple genome assembly.</title>
        <authorList>
            <person name="Hu J."/>
        </authorList>
    </citation>
    <scope>NUCLEOTIDE SEQUENCE [LARGE SCALE GENOMIC DNA]</scope>
    <source>
        <strain evidence="2">cv. HFTH1</strain>
        <tissue evidence="1">Young leaf</tissue>
    </source>
</reference>
<evidence type="ECO:0000313" key="1">
    <source>
        <dbReference type="EMBL" id="RXI05839.1"/>
    </source>
</evidence>
<dbReference type="InterPro" id="IPR042470">
    <property type="entry name" value="RMI1_N_C_sf"/>
</dbReference>
<dbReference type="Proteomes" id="UP000290289">
    <property type="component" value="Chromosome 2"/>
</dbReference>
<comment type="caution">
    <text evidence="1">The sequence shown here is derived from an EMBL/GenBank/DDBJ whole genome shotgun (WGS) entry which is preliminary data.</text>
</comment>
<dbReference type="STRING" id="3750.A0A498KCE4"/>
<name>A0A498KCE4_MALDO</name>
<dbReference type="EMBL" id="RDQH01000328">
    <property type="protein sequence ID" value="RXI05839.1"/>
    <property type="molecule type" value="Genomic_DNA"/>
</dbReference>
<dbReference type="Gene3D" id="2.40.50.770">
    <property type="entry name" value="RecQ-mediated genome instability protein Rmi1, C-terminal domain"/>
    <property type="match status" value="1"/>
</dbReference>